<sequence length="23" mass="2678">MCVHGDLLCLLHEPYVLYYLLVA</sequence>
<dbReference type="EMBL" id="GGEC01070923">
    <property type="protein sequence ID" value="MBX51407.1"/>
    <property type="molecule type" value="Transcribed_RNA"/>
</dbReference>
<proteinExistence type="predicted"/>
<dbReference type="AlphaFoldDB" id="A0A2P2P9P0"/>
<protein>
    <submittedName>
        <fullName evidence="1">Uncharacterized protein</fullName>
    </submittedName>
</protein>
<evidence type="ECO:0000313" key="1">
    <source>
        <dbReference type="EMBL" id="MBX51407.1"/>
    </source>
</evidence>
<organism evidence="1">
    <name type="scientific">Rhizophora mucronata</name>
    <name type="common">Asiatic mangrove</name>
    <dbReference type="NCBI Taxonomy" id="61149"/>
    <lineage>
        <taxon>Eukaryota</taxon>
        <taxon>Viridiplantae</taxon>
        <taxon>Streptophyta</taxon>
        <taxon>Embryophyta</taxon>
        <taxon>Tracheophyta</taxon>
        <taxon>Spermatophyta</taxon>
        <taxon>Magnoliopsida</taxon>
        <taxon>eudicotyledons</taxon>
        <taxon>Gunneridae</taxon>
        <taxon>Pentapetalae</taxon>
        <taxon>rosids</taxon>
        <taxon>fabids</taxon>
        <taxon>Malpighiales</taxon>
        <taxon>Rhizophoraceae</taxon>
        <taxon>Rhizophora</taxon>
    </lineage>
</organism>
<accession>A0A2P2P9P0</accession>
<reference evidence="1" key="1">
    <citation type="submission" date="2018-02" db="EMBL/GenBank/DDBJ databases">
        <title>Rhizophora mucronata_Transcriptome.</title>
        <authorList>
            <person name="Meera S.P."/>
            <person name="Sreeshan A."/>
            <person name="Augustine A."/>
        </authorList>
    </citation>
    <scope>NUCLEOTIDE SEQUENCE</scope>
    <source>
        <tissue evidence="1">Leaf</tissue>
    </source>
</reference>
<name>A0A2P2P9P0_RHIMU</name>